<feature type="region of interest" description="Disordered" evidence="3">
    <location>
        <begin position="282"/>
        <end position="306"/>
    </location>
</feature>
<evidence type="ECO:0000256" key="2">
    <source>
        <dbReference type="ARBA" id="ARBA00023125"/>
    </source>
</evidence>
<dbReference type="InterPro" id="IPR000730">
    <property type="entry name" value="Pr_cel_nuc_antig"/>
</dbReference>
<sequence>MTDIIKIKTDKIGFIVDLIGTLNGSVHEANMEIKKNTKQDEENNGEIKIFTTDQNQVMITSVTLRGAAFDIFEVLPETYNIGINLDELYKFIKNVDKNGILTITLNSDDTQYIIFNVVSSTNSSPESTCELRVLNLVNKRDRQIELDIKMAARINCKSFHKACKDLSNFSQYVEITCDPTKLTITCKGDMSNQDRKFKVGKDKVHIRVVENEDDKGIPDIIRLLFDLKYINLMAKVYTMCTDMIILLKNDSVMFFKYEFDFMMGEMLIGIAPSNIKKENISKDKYSKTVEEDEDDFYEDDDEIKLR</sequence>
<dbReference type="AlphaFoldDB" id="A0A6C0BG30"/>
<dbReference type="InterPro" id="IPR022649">
    <property type="entry name" value="Pr_cel_nuc_antig_C"/>
</dbReference>
<proteinExistence type="inferred from homology"/>
<feature type="compositionally biased region" description="Acidic residues" evidence="3">
    <location>
        <begin position="290"/>
        <end position="306"/>
    </location>
</feature>
<dbReference type="GO" id="GO:0006275">
    <property type="term" value="P:regulation of DNA replication"/>
    <property type="evidence" value="ECO:0007669"/>
    <property type="project" value="InterPro"/>
</dbReference>
<evidence type="ECO:0000259" key="5">
    <source>
        <dbReference type="Pfam" id="PF02747"/>
    </source>
</evidence>
<dbReference type="InterPro" id="IPR046938">
    <property type="entry name" value="DNA_clamp_sf"/>
</dbReference>
<dbReference type="EMBL" id="MN739133">
    <property type="protein sequence ID" value="QHS90358.1"/>
    <property type="molecule type" value="Genomic_DNA"/>
</dbReference>
<evidence type="ECO:0000256" key="1">
    <source>
        <dbReference type="ARBA" id="ARBA00010462"/>
    </source>
</evidence>
<comment type="similarity">
    <text evidence="1">Belongs to the PCNA family.</text>
</comment>
<dbReference type="PANTHER" id="PTHR11352">
    <property type="entry name" value="PROLIFERATING CELL NUCLEAR ANTIGEN"/>
    <property type="match status" value="1"/>
</dbReference>
<dbReference type="GO" id="GO:0030337">
    <property type="term" value="F:DNA polymerase processivity factor activity"/>
    <property type="evidence" value="ECO:0007669"/>
    <property type="project" value="InterPro"/>
</dbReference>
<reference evidence="6" key="1">
    <citation type="journal article" date="2020" name="Nature">
        <title>Giant virus diversity and host interactions through global metagenomics.</title>
        <authorList>
            <person name="Schulz F."/>
            <person name="Roux S."/>
            <person name="Paez-Espino D."/>
            <person name="Jungbluth S."/>
            <person name="Walsh D.A."/>
            <person name="Denef V.J."/>
            <person name="McMahon K.D."/>
            <person name="Konstantinidis K.T."/>
            <person name="Eloe-Fadrosh E.A."/>
            <person name="Kyrpides N.C."/>
            <person name="Woyke T."/>
        </authorList>
    </citation>
    <scope>NUCLEOTIDE SEQUENCE</scope>
    <source>
        <strain evidence="6">GVMAG-M-3300010160-60</strain>
    </source>
</reference>
<feature type="domain" description="Proliferating cell nuclear antigen PCNA C-terminal" evidence="5">
    <location>
        <begin position="149"/>
        <end position="260"/>
    </location>
</feature>
<dbReference type="SUPFAM" id="SSF55979">
    <property type="entry name" value="DNA clamp"/>
    <property type="match status" value="2"/>
</dbReference>
<organism evidence="6">
    <name type="scientific">viral metagenome</name>
    <dbReference type="NCBI Taxonomy" id="1070528"/>
    <lineage>
        <taxon>unclassified sequences</taxon>
        <taxon>metagenomes</taxon>
        <taxon>organismal metagenomes</taxon>
    </lineage>
</organism>
<dbReference type="GO" id="GO:0006272">
    <property type="term" value="P:leading strand elongation"/>
    <property type="evidence" value="ECO:0007669"/>
    <property type="project" value="TreeGrafter"/>
</dbReference>
<protein>
    <recommendedName>
        <fullName evidence="7">Proliferating cell nuclear antigen PCNA N-terminal domain-containing protein</fullName>
    </recommendedName>
</protein>
<dbReference type="GO" id="GO:0019985">
    <property type="term" value="P:translesion synthesis"/>
    <property type="evidence" value="ECO:0007669"/>
    <property type="project" value="TreeGrafter"/>
</dbReference>
<evidence type="ECO:0000259" key="4">
    <source>
        <dbReference type="Pfam" id="PF00705"/>
    </source>
</evidence>
<dbReference type="Gene3D" id="3.70.10.10">
    <property type="match status" value="1"/>
</dbReference>
<dbReference type="PANTHER" id="PTHR11352:SF0">
    <property type="entry name" value="PROLIFERATING CELL NUCLEAR ANTIGEN"/>
    <property type="match status" value="1"/>
</dbReference>
<accession>A0A6C0BG30</accession>
<dbReference type="InterPro" id="IPR022648">
    <property type="entry name" value="Pr_cel_nuc_antig_N"/>
</dbReference>
<dbReference type="GO" id="GO:0043626">
    <property type="term" value="C:PCNA complex"/>
    <property type="evidence" value="ECO:0007669"/>
    <property type="project" value="TreeGrafter"/>
</dbReference>
<evidence type="ECO:0008006" key="7">
    <source>
        <dbReference type="Google" id="ProtNLM"/>
    </source>
</evidence>
<dbReference type="Pfam" id="PF02747">
    <property type="entry name" value="PCNA_C"/>
    <property type="match status" value="1"/>
</dbReference>
<feature type="domain" description="Proliferating cell nuclear antigen PCNA N-terminal" evidence="4">
    <location>
        <begin position="32"/>
        <end position="135"/>
    </location>
</feature>
<dbReference type="GO" id="GO:0006298">
    <property type="term" value="P:mismatch repair"/>
    <property type="evidence" value="ECO:0007669"/>
    <property type="project" value="TreeGrafter"/>
</dbReference>
<name>A0A6C0BG30_9ZZZZ</name>
<dbReference type="Pfam" id="PF00705">
    <property type="entry name" value="PCNA_N"/>
    <property type="match status" value="1"/>
</dbReference>
<evidence type="ECO:0000256" key="3">
    <source>
        <dbReference type="SAM" id="MobiDB-lite"/>
    </source>
</evidence>
<keyword evidence="2" id="KW-0238">DNA-binding</keyword>
<evidence type="ECO:0000313" key="6">
    <source>
        <dbReference type="EMBL" id="QHS90358.1"/>
    </source>
</evidence>
<dbReference type="GO" id="GO:0003677">
    <property type="term" value="F:DNA binding"/>
    <property type="evidence" value="ECO:0007669"/>
    <property type="project" value="UniProtKB-KW"/>
</dbReference>